<accession>A0A0D9XFS8</accession>
<dbReference type="eggNOG" id="ENOG502QRZR">
    <property type="taxonomic scope" value="Eukaryota"/>
</dbReference>
<dbReference type="Proteomes" id="UP000032180">
    <property type="component" value="Chromosome 9"/>
</dbReference>
<sequence length="187" mass="20068">MRSDVIGYNLSGMGCATSVIGVDVPRNLLVTHDINYVVVVSAKIMTVGWYNGKDHSKLLLNYYFRTGCSAALLTKNHCADADAGSPSVKYRLVSLTRTNQTADDQSYRSGYRDEDDEGITGFTVGQGVGRMRCNSSPGFSHDGESLLLAVIREADDLEAGTGGGIEGEGDGAPFHRFGNQSAASLWY</sequence>
<dbReference type="STRING" id="77586.A0A0D9XFS8"/>
<protein>
    <recommendedName>
        <fullName evidence="2">FAE domain-containing protein</fullName>
    </recommendedName>
</protein>
<evidence type="ECO:0000259" key="2">
    <source>
        <dbReference type="Pfam" id="PF08392"/>
    </source>
</evidence>
<reference evidence="3" key="3">
    <citation type="submission" date="2015-04" db="UniProtKB">
        <authorList>
            <consortium name="EnsemblPlants"/>
        </authorList>
    </citation>
    <scope>IDENTIFICATION</scope>
</reference>
<dbReference type="PROSITE" id="PS51257">
    <property type="entry name" value="PROKAR_LIPOPROTEIN"/>
    <property type="match status" value="1"/>
</dbReference>
<dbReference type="Gene3D" id="3.40.47.10">
    <property type="match status" value="1"/>
</dbReference>
<dbReference type="EnsemblPlants" id="LPERR09G12870.1">
    <property type="protein sequence ID" value="LPERR09G12870.1"/>
    <property type="gene ID" value="LPERR09G12870"/>
</dbReference>
<proteinExistence type="predicted"/>
<dbReference type="InterPro" id="IPR016039">
    <property type="entry name" value="Thiolase-like"/>
</dbReference>
<dbReference type="GO" id="GO:0016747">
    <property type="term" value="F:acyltransferase activity, transferring groups other than amino-acyl groups"/>
    <property type="evidence" value="ECO:0007669"/>
    <property type="project" value="InterPro"/>
</dbReference>
<dbReference type="InterPro" id="IPR013601">
    <property type="entry name" value="FAE1_typ3_polyketide_synth"/>
</dbReference>
<evidence type="ECO:0000256" key="1">
    <source>
        <dbReference type="ARBA" id="ARBA00023315"/>
    </source>
</evidence>
<dbReference type="GO" id="GO:0016020">
    <property type="term" value="C:membrane"/>
    <property type="evidence" value="ECO:0007669"/>
    <property type="project" value="InterPro"/>
</dbReference>
<organism evidence="3 4">
    <name type="scientific">Leersia perrieri</name>
    <dbReference type="NCBI Taxonomy" id="77586"/>
    <lineage>
        <taxon>Eukaryota</taxon>
        <taxon>Viridiplantae</taxon>
        <taxon>Streptophyta</taxon>
        <taxon>Embryophyta</taxon>
        <taxon>Tracheophyta</taxon>
        <taxon>Spermatophyta</taxon>
        <taxon>Magnoliopsida</taxon>
        <taxon>Liliopsida</taxon>
        <taxon>Poales</taxon>
        <taxon>Poaceae</taxon>
        <taxon>BOP clade</taxon>
        <taxon>Oryzoideae</taxon>
        <taxon>Oryzeae</taxon>
        <taxon>Oryzinae</taxon>
        <taxon>Leersia</taxon>
    </lineage>
</organism>
<dbReference type="GO" id="GO:0006633">
    <property type="term" value="P:fatty acid biosynthetic process"/>
    <property type="evidence" value="ECO:0007669"/>
    <property type="project" value="InterPro"/>
</dbReference>
<keyword evidence="1" id="KW-0808">Transferase</keyword>
<evidence type="ECO:0000313" key="3">
    <source>
        <dbReference type="EnsemblPlants" id="LPERR09G12870.1"/>
    </source>
</evidence>
<feature type="domain" description="FAE" evidence="2">
    <location>
        <begin position="1"/>
        <end position="126"/>
    </location>
</feature>
<evidence type="ECO:0000313" key="4">
    <source>
        <dbReference type="Proteomes" id="UP000032180"/>
    </source>
</evidence>
<dbReference type="PANTHER" id="PTHR31561">
    <property type="entry name" value="3-KETOACYL-COA SYNTHASE"/>
    <property type="match status" value="1"/>
</dbReference>
<reference evidence="4" key="2">
    <citation type="submission" date="2013-12" db="EMBL/GenBank/DDBJ databases">
        <authorList>
            <person name="Yu Y."/>
            <person name="Lee S."/>
            <person name="de Baynast K."/>
            <person name="Wissotski M."/>
            <person name="Liu L."/>
            <person name="Talag J."/>
            <person name="Goicoechea J."/>
            <person name="Angelova A."/>
            <person name="Jetty R."/>
            <person name="Kudrna D."/>
            <person name="Golser W."/>
            <person name="Rivera L."/>
            <person name="Zhang J."/>
            <person name="Wing R."/>
        </authorList>
    </citation>
    <scope>NUCLEOTIDE SEQUENCE</scope>
</reference>
<dbReference type="Gramene" id="LPERR09G12870.1">
    <property type="protein sequence ID" value="LPERR09G12870.1"/>
    <property type="gene ID" value="LPERR09G12870"/>
</dbReference>
<dbReference type="SUPFAM" id="SSF53901">
    <property type="entry name" value="Thiolase-like"/>
    <property type="match status" value="1"/>
</dbReference>
<dbReference type="AlphaFoldDB" id="A0A0D9XFS8"/>
<name>A0A0D9XFS8_9ORYZ</name>
<keyword evidence="1" id="KW-0012">Acyltransferase</keyword>
<dbReference type="InterPro" id="IPR012392">
    <property type="entry name" value="3-ktacl-CoA_syn"/>
</dbReference>
<dbReference type="Pfam" id="PF08392">
    <property type="entry name" value="FAE1_CUT1_RppA"/>
    <property type="match status" value="1"/>
</dbReference>
<keyword evidence="4" id="KW-1185">Reference proteome</keyword>
<reference evidence="3 4" key="1">
    <citation type="submission" date="2012-08" db="EMBL/GenBank/DDBJ databases">
        <title>Oryza genome evolution.</title>
        <authorList>
            <person name="Wing R.A."/>
        </authorList>
    </citation>
    <scope>NUCLEOTIDE SEQUENCE</scope>
</reference>
<dbReference type="HOGENOM" id="CLU_1449682_0_0_1"/>